<dbReference type="InterPro" id="IPR040850">
    <property type="entry name" value="Knl1_RWD_C"/>
</dbReference>
<feature type="region of interest" description="Disordered" evidence="1">
    <location>
        <begin position="106"/>
        <end position="127"/>
    </location>
</feature>
<sequence>MASNTPATEDPCNSAATDEETIALKKKRSRRVSFADREITSVHIFNRDEDYETPPNTSSAEKRKEISEAEKEVQEFFGNLVDGDDWKDLWPVGGADGDGAVRKSFFRPAESPSPGSSIVGSATSNDDEDNFFGPVSASFIRPGRLSDSAASDDTHDVTMDSTFFSMHYRSLARSESGGELKTATEVEFIPEEKTPSLVTTPPAPGSSMVLTKAKKPTGQHILDVDKASGGRDSNDMSLVGERLHSYDYERLSPGLEALLAEGKKGLLDVSVSESLESMSLKRLVSTIDESGSCHVHKRNDGDEEPGNVDKLGITAAAVSPARIGLDEANGIAMLNLADRVNPDCSSNRNEDPGANMSTNDHNQTMNQPNKLQNPKHMDKVHQNSTETGVVADTRLPCLGDGTPSDIYRDIRQTDLSRQPESPQPSVEDWQQQNQHSPKDGRTYGVVQNSDKSHQSPAFGSMSSLFAKQQLILSNTIKSGMLLSYVTPSPRQSGSFLSKEYIKRDGIVSSINKSGSDFKIFEPSPLASSLKDAIEKSKLKLSKFRSPASALNNAAEDSNKNVNGKLMHVPIVNLENHLSSVDLENNELERATCMGGDIIGTPRNCGSVSKTEVATGLAGNEEPTISVSPPAIPNGTVAKQITEECSPSQFTGSQKEDRYRTLIAANGMGGTLVIPSPQYAAVEVNLEDRNGVATTNASNKFVSSPVKRLDQKMSSLMDYQDSLTDLKQKLLYTEPVDIGSVLDRNSIDRSSHIHYSVVAENPVSCSGALSSIPVSKINHFEDGCQVKQIDRTESYIPKVQHVLKTSVNSLTHLREGNKVNFLSGSRNVVYSTDPAHFEAVPHMKIRSKTYPCGSASCINERWLKSPLMNELTQGPIRKDLSQCPSDKDPCIASHIKFHPLRFPNSNCNSDGNDVSALPLRNPQDGSPAPDIRVFSNRKRRIGEVVLGDADHADEIRRIRKSSSNQGGQGPDVDFTLEHSRGSGHAKELVRGGTVLRRWSDQDLVFLLAFSAVLASATFLHTKSNFAIKWKELYFSVFPITPIKAVVMHAATCYLMISLKFSADTKELLSPSIDKLNIRKIDVLQGILDHLQKAKRFQMICSQIQSQEMRDPSGKVREKRVDEARLLLCKLAYEKARLQLTSIKHEKLQKILQQLSSAIQNSQILKSTSFSNPSVPSEREVPRVEVSGEMVVAMGHEVEALEREIKSLAKSFHSYCKLKGEPCSSETIVLVNDHLKKRTSCRFIHEHLQLWVVEDLGNSIGQLNIVLSYRGLICQRFTIGACPVPSISISNELNETNIEKTFPSINACTAFAYVLNSEFAKEFVGNKNLSLATQITSSRLHNMLDVVEEVQLAQIGIRNLVQATFHSLSDERLGLHLSFINFNSFRRVMVTLDVTCLKRGVYPSELVPIELQASVAGAHKSLPEPLSAKINVAVQSLRVGYSRIIRLCKCVSQVVETRAMKPLVSETRAMLLAKAVDISLCWPAMYEGLRVIGRRHPWSWDDVLFLFIADRKKKLCIQLLDLKIEISSMDHIVCGLQLKEPFEQKNTVWIDKDGARRGTLLWARFSASTNTLRIL</sequence>
<keyword evidence="4" id="KW-1185">Reference proteome</keyword>
<gene>
    <name evidence="3" type="ORF">Tsubulata_027031</name>
</gene>
<evidence type="ECO:0000313" key="3">
    <source>
        <dbReference type="EMBL" id="KAJ4831108.1"/>
    </source>
</evidence>
<dbReference type="EMBL" id="JAKUCV010005451">
    <property type="protein sequence ID" value="KAJ4831108.1"/>
    <property type="molecule type" value="Genomic_DNA"/>
</dbReference>
<dbReference type="PANTHER" id="PTHR35707">
    <property type="entry name" value="OS06G0608100 PROTEIN"/>
    <property type="match status" value="1"/>
</dbReference>
<feature type="compositionally biased region" description="Polar residues" evidence="1">
    <location>
        <begin position="445"/>
        <end position="455"/>
    </location>
</feature>
<feature type="region of interest" description="Disordered" evidence="1">
    <location>
        <begin position="46"/>
        <end position="69"/>
    </location>
</feature>
<reference evidence="3" key="1">
    <citation type="submission" date="2022-02" db="EMBL/GenBank/DDBJ databases">
        <authorList>
            <person name="Henning P.M."/>
            <person name="McCubbin A.G."/>
            <person name="Shore J.S."/>
        </authorList>
    </citation>
    <scope>NUCLEOTIDE SEQUENCE</scope>
    <source>
        <strain evidence="3">F60SS</strain>
        <tissue evidence="3">Leaves</tissue>
    </source>
</reference>
<feature type="domain" description="Knl1 C-terminal RWD" evidence="2">
    <location>
        <begin position="1194"/>
        <end position="1344"/>
    </location>
</feature>
<feature type="region of interest" description="Disordered" evidence="1">
    <location>
        <begin position="342"/>
        <end position="455"/>
    </location>
</feature>
<dbReference type="Proteomes" id="UP001141552">
    <property type="component" value="Unassembled WGS sequence"/>
</dbReference>
<dbReference type="OrthoDB" id="1929367at2759"/>
<evidence type="ECO:0000313" key="4">
    <source>
        <dbReference type="Proteomes" id="UP001141552"/>
    </source>
</evidence>
<evidence type="ECO:0000259" key="2">
    <source>
        <dbReference type="Pfam" id="PF18210"/>
    </source>
</evidence>
<feature type="compositionally biased region" description="Basic and acidic residues" evidence="1">
    <location>
        <begin position="60"/>
        <end position="69"/>
    </location>
</feature>
<proteinExistence type="predicted"/>
<feature type="compositionally biased region" description="Polar residues" evidence="1">
    <location>
        <begin position="355"/>
        <end position="372"/>
    </location>
</feature>
<feature type="compositionally biased region" description="Polar residues" evidence="1">
    <location>
        <begin position="113"/>
        <end position="124"/>
    </location>
</feature>
<dbReference type="Pfam" id="PF18210">
    <property type="entry name" value="Knl1_RWD_C"/>
    <property type="match status" value="1"/>
</dbReference>
<feature type="region of interest" description="Disordered" evidence="1">
    <location>
        <begin position="957"/>
        <end position="978"/>
    </location>
</feature>
<accession>A0A9Q0FGL8</accession>
<organism evidence="3 4">
    <name type="scientific">Turnera subulata</name>
    <dbReference type="NCBI Taxonomy" id="218843"/>
    <lineage>
        <taxon>Eukaryota</taxon>
        <taxon>Viridiplantae</taxon>
        <taxon>Streptophyta</taxon>
        <taxon>Embryophyta</taxon>
        <taxon>Tracheophyta</taxon>
        <taxon>Spermatophyta</taxon>
        <taxon>Magnoliopsida</taxon>
        <taxon>eudicotyledons</taxon>
        <taxon>Gunneridae</taxon>
        <taxon>Pentapetalae</taxon>
        <taxon>rosids</taxon>
        <taxon>fabids</taxon>
        <taxon>Malpighiales</taxon>
        <taxon>Passifloraceae</taxon>
        <taxon>Turnera</taxon>
    </lineage>
</organism>
<feature type="compositionally biased region" description="Polar residues" evidence="1">
    <location>
        <begin position="415"/>
        <end position="435"/>
    </location>
</feature>
<name>A0A9Q0FGL8_9ROSI</name>
<reference evidence="3" key="2">
    <citation type="journal article" date="2023" name="Plants (Basel)">
        <title>Annotation of the Turnera subulata (Passifloraceae) Draft Genome Reveals the S-Locus Evolved after the Divergence of Turneroideae from Passifloroideae in a Stepwise Manner.</title>
        <authorList>
            <person name="Henning P.M."/>
            <person name="Roalson E.H."/>
            <person name="Mir W."/>
            <person name="McCubbin A.G."/>
            <person name="Shore J.S."/>
        </authorList>
    </citation>
    <scope>NUCLEOTIDE SEQUENCE</scope>
    <source>
        <strain evidence="3">F60SS</strain>
    </source>
</reference>
<dbReference type="PANTHER" id="PTHR35707:SF1">
    <property type="entry name" value="SPC7 KINETOCHORE PROTEIN DOMAIN-CONTAINING PROTEIN"/>
    <property type="match status" value="1"/>
</dbReference>
<protein>
    <recommendedName>
        <fullName evidence="2">Knl1 C-terminal RWD domain-containing protein</fullName>
    </recommendedName>
</protein>
<evidence type="ECO:0000256" key="1">
    <source>
        <dbReference type="SAM" id="MobiDB-lite"/>
    </source>
</evidence>
<comment type="caution">
    <text evidence="3">The sequence shown here is derived from an EMBL/GenBank/DDBJ whole genome shotgun (WGS) entry which is preliminary data.</text>
</comment>